<keyword evidence="4 6" id="KW-0472">Membrane</keyword>
<feature type="transmembrane region" description="Helical" evidence="6">
    <location>
        <begin position="373"/>
        <end position="392"/>
    </location>
</feature>
<keyword evidence="2 6" id="KW-0812">Transmembrane</keyword>
<dbReference type="GO" id="GO:0005249">
    <property type="term" value="F:voltage-gated potassium channel activity"/>
    <property type="evidence" value="ECO:0007669"/>
    <property type="project" value="InterPro"/>
</dbReference>
<proteinExistence type="predicted"/>
<evidence type="ECO:0000256" key="1">
    <source>
        <dbReference type="ARBA" id="ARBA00004141"/>
    </source>
</evidence>
<comment type="caution">
    <text evidence="8">The sequence shown here is derived from an EMBL/GenBank/DDBJ whole genome shotgun (WGS) entry which is preliminary data.</text>
</comment>
<sequence length="803" mass="91252">MAEKAYAVEEEEEDGSSSSSSNLEVLTSEEAPDKSHHHHHHHHHHHLKKTAIEPASIHRPRLSMQEEVTRVRVRLNTKRHFALEPHCRRMRQWDGVTFCALIFTAIITPVEVAFTNSGSLKAHEIPMFVLNRLVDVVFLVDIFLQFFVAYYDENLGGILVKSRSLIARRYLRGWFPIDAVSSLPFDVINLLSTGKGGSLNLLKSLRLLRLLKLFRVIRASRILARWEAAAVFAFSYTEISMYKFFCKLLLYAHWNACVWGMVAHKDITNGWSWMLALEESQTEHRGVYRCRFGDGYADYAASDLGFDTIPYVDDAGDDARRSGSFERACVEKTYKHFDKSVVLHKYWASLYWSVYTMTGIGYGDITATRHTEVVVATLIMLSGAVFWAYMIGEFVTLVSHMDIYGNAFRQRMDELNYMMKDKKFPVHLRRRCRMFLLHSRQHHRQTNYRQLEKSMSVSLRHEVAAANNKWIRRVWYFDDVRPPFIADLSQNASSLVYAPMEVVEQPLTLFVVTSGIAARKGRVMSKWSVWGHDFMLENLDLVDMAFTAALSYLEVVGISRERMTKMLESPAHERERKLLRKAVVFYTVKAHAMRMGTERLKRRRPKSSRALISSEPWRAGKKHQPAPEGKNYETGGSADAARRRSVASLSPGKEEHVAGNSAIASISAVVHTFNSQSDDDDDDGDGGDDGDKNLLLTARGPDNVEGEDDGGDKQQDMKIVRSKLRKLDSKVTLQHERVIRIEQKLSAQMDNLSQRLETLIEGLAVPAPNASPEAHAPVSRRRNLSILSSLGKRTTAAAVVPRG</sequence>
<dbReference type="InterPro" id="IPR050818">
    <property type="entry name" value="KCNH_animal-type"/>
</dbReference>
<dbReference type="PANTHER" id="PTHR10217:SF435">
    <property type="entry name" value="POTASSIUM VOLTAGE-GATED CHANNEL PROTEIN EAG"/>
    <property type="match status" value="1"/>
</dbReference>
<evidence type="ECO:0000313" key="9">
    <source>
        <dbReference type="Proteomes" id="UP001230188"/>
    </source>
</evidence>
<dbReference type="GO" id="GO:0005886">
    <property type="term" value="C:plasma membrane"/>
    <property type="evidence" value="ECO:0007669"/>
    <property type="project" value="TreeGrafter"/>
</dbReference>
<evidence type="ECO:0000256" key="4">
    <source>
        <dbReference type="ARBA" id="ARBA00023136"/>
    </source>
</evidence>
<keyword evidence="9" id="KW-1185">Reference proteome</keyword>
<dbReference type="PANTHER" id="PTHR10217">
    <property type="entry name" value="VOLTAGE AND LIGAND GATED POTASSIUM CHANNEL"/>
    <property type="match status" value="1"/>
</dbReference>
<dbReference type="SUPFAM" id="SSF51206">
    <property type="entry name" value="cAMP-binding domain-like"/>
    <property type="match status" value="1"/>
</dbReference>
<evidence type="ECO:0000256" key="6">
    <source>
        <dbReference type="SAM" id="Phobius"/>
    </source>
</evidence>
<dbReference type="InterPro" id="IPR018490">
    <property type="entry name" value="cNMP-bd_dom_sf"/>
</dbReference>
<evidence type="ECO:0000256" key="2">
    <source>
        <dbReference type="ARBA" id="ARBA00022692"/>
    </source>
</evidence>
<dbReference type="Gene3D" id="1.10.287.630">
    <property type="entry name" value="Helix hairpin bin"/>
    <property type="match status" value="1"/>
</dbReference>
<feature type="region of interest" description="Disordered" evidence="5">
    <location>
        <begin position="596"/>
        <end position="658"/>
    </location>
</feature>
<evidence type="ECO:0000313" key="8">
    <source>
        <dbReference type="EMBL" id="KAJ8607168.1"/>
    </source>
</evidence>
<evidence type="ECO:0000256" key="5">
    <source>
        <dbReference type="SAM" id="MobiDB-lite"/>
    </source>
</evidence>
<evidence type="ECO:0000256" key="3">
    <source>
        <dbReference type="ARBA" id="ARBA00022989"/>
    </source>
</evidence>
<dbReference type="GO" id="GO:0042391">
    <property type="term" value="P:regulation of membrane potential"/>
    <property type="evidence" value="ECO:0007669"/>
    <property type="project" value="TreeGrafter"/>
</dbReference>
<dbReference type="EMBL" id="JAQMWT010000230">
    <property type="protein sequence ID" value="KAJ8607168.1"/>
    <property type="molecule type" value="Genomic_DNA"/>
</dbReference>
<reference evidence="8" key="1">
    <citation type="submission" date="2023-01" db="EMBL/GenBank/DDBJ databases">
        <title>Metagenome sequencing of chrysophaentin producing Chrysophaeum taylorii.</title>
        <authorList>
            <person name="Davison J."/>
            <person name="Bewley C."/>
        </authorList>
    </citation>
    <scope>NUCLEOTIDE SEQUENCE</scope>
    <source>
        <strain evidence="8">NIES-1699</strain>
    </source>
</reference>
<name>A0AAD7XRG6_9STRA</name>
<feature type="domain" description="Ion transport" evidence="7">
    <location>
        <begin position="93"/>
        <end position="401"/>
    </location>
</feature>
<dbReference type="InterPro" id="IPR005821">
    <property type="entry name" value="Ion_trans_dom"/>
</dbReference>
<dbReference type="Gene3D" id="1.10.287.70">
    <property type="match status" value="1"/>
</dbReference>
<feature type="compositionally biased region" description="Low complexity" evidence="5">
    <location>
        <begin position="16"/>
        <end position="29"/>
    </location>
</feature>
<dbReference type="Proteomes" id="UP001230188">
    <property type="component" value="Unassembled WGS sequence"/>
</dbReference>
<protein>
    <recommendedName>
        <fullName evidence="7">Ion transport domain-containing protein</fullName>
    </recommendedName>
</protein>
<dbReference type="PRINTS" id="PR01463">
    <property type="entry name" value="EAGCHANLFMLY"/>
</dbReference>
<dbReference type="Pfam" id="PF00520">
    <property type="entry name" value="Ion_trans"/>
    <property type="match status" value="1"/>
</dbReference>
<organism evidence="8 9">
    <name type="scientific">Chrysophaeum taylorii</name>
    <dbReference type="NCBI Taxonomy" id="2483200"/>
    <lineage>
        <taxon>Eukaryota</taxon>
        <taxon>Sar</taxon>
        <taxon>Stramenopiles</taxon>
        <taxon>Ochrophyta</taxon>
        <taxon>Pelagophyceae</taxon>
        <taxon>Pelagomonadales</taxon>
        <taxon>Pelagomonadaceae</taxon>
        <taxon>Chrysophaeum</taxon>
    </lineage>
</organism>
<evidence type="ECO:0000259" key="7">
    <source>
        <dbReference type="Pfam" id="PF00520"/>
    </source>
</evidence>
<feature type="region of interest" description="Disordered" evidence="5">
    <location>
        <begin position="674"/>
        <end position="716"/>
    </location>
</feature>
<accession>A0AAD7XRG6</accession>
<comment type="subcellular location">
    <subcellularLocation>
        <location evidence="1">Membrane</location>
        <topology evidence="1">Multi-pass membrane protein</topology>
    </subcellularLocation>
</comment>
<feature type="transmembrane region" description="Helical" evidence="6">
    <location>
        <begin position="95"/>
        <end position="113"/>
    </location>
</feature>
<dbReference type="AlphaFoldDB" id="A0AAD7XRG6"/>
<gene>
    <name evidence="8" type="ORF">CTAYLR_007338</name>
</gene>
<feature type="compositionally biased region" description="Basic residues" evidence="5">
    <location>
        <begin position="35"/>
        <end position="49"/>
    </location>
</feature>
<feature type="compositionally biased region" description="Acidic residues" evidence="5">
    <location>
        <begin position="677"/>
        <end position="688"/>
    </location>
</feature>
<dbReference type="InterPro" id="IPR003938">
    <property type="entry name" value="K_chnl_volt-dep_EAG/ELK/ERG"/>
</dbReference>
<keyword evidence="3 6" id="KW-1133">Transmembrane helix</keyword>
<dbReference type="SUPFAM" id="SSF81324">
    <property type="entry name" value="Voltage-gated potassium channels"/>
    <property type="match status" value="1"/>
</dbReference>
<feature type="region of interest" description="Disordered" evidence="5">
    <location>
        <begin position="1"/>
        <end position="50"/>
    </location>
</feature>
<feature type="transmembrane region" description="Helical" evidence="6">
    <location>
        <begin position="133"/>
        <end position="151"/>
    </location>
</feature>